<evidence type="ECO:0000256" key="8">
    <source>
        <dbReference type="ARBA" id="ARBA00022989"/>
    </source>
</evidence>
<evidence type="ECO:0000256" key="2">
    <source>
        <dbReference type="ARBA" id="ARBA00009592"/>
    </source>
</evidence>
<comment type="similarity">
    <text evidence="2">Belongs to the RLP family.</text>
</comment>
<dbReference type="PROSITE" id="PS51450">
    <property type="entry name" value="LRR"/>
    <property type="match status" value="2"/>
</dbReference>
<keyword evidence="9 12" id="KW-0472">Membrane</keyword>
<keyword evidence="10" id="KW-0675">Receptor</keyword>
<dbReference type="PRINTS" id="PR00019">
    <property type="entry name" value="LEURICHRPT"/>
</dbReference>
<keyword evidence="4" id="KW-0433">Leucine-rich repeat</keyword>
<gene>
    <name evidence="14" type="ORF">AYBTSS11_LOCUS948</name>
</gene>
<evidence type="ECO:0000256" key="5">
    <source>
        <dbReference type="ARBA" id="ARBA00022692"/>
    </source>
</evidence>
<keyword evidence="5 12" id="KW-0812">Transmembrane</keyword>
<dbReference type="InterPro" id="IPR003591">
    <property type="entry name" value="Leu-rich_rpt_typical-subtyp"/>
</dbReference>
<dbReference type="InterPro" id="IPR046956">
    <property type="entry name" value="RLP23-like"/>
</dbReference>
<evidence type="ECO:0000256" key="1">
    <source>
        <dbReference type="ARBA" id="ARBA00004251"/>
    </source>
</evidence>
<accession>A0AA86V1D0</accession>
<dbReference type="Pfam" id="PF13855">
    <property type="entry name" value="LRR_8"/>
    <property type="match status" value="1"/>
</dbReference>
<dbReference type="Gramene" id="rna-AYBTSS11_LOCUS948">
    <property type="protein sequence ID" value="CAJ1813066.1"/>
    <property type="gene ID" value="gene-AYBTSS11_LOCUS948"/>
</dbReference>
<dbReference type="InterPro" id="IPR032675">
    <property type="entry name" value="LRR_dom_sf"/>
</dbReference>
<dbReference type="Pfam" id="PF08263">
    <property type="entry name" value="LRRNT_2"/>
    <property type="match status" value="1"/>
</dbReference>
<evidence type="ECO:0000256" key="6">
    <source>
        <dbReference type="ARBA" id="ARBA00022729"/>
    </source>
</evidence>
<dbReference type="PANTHER" id="PTHR48063:SF52">
    <property type="entry name" value="LRR RECEPTOR-LIKE KINASE FAMILY PROTEIN"/>
    <property type="match status" value="1"/>
</dbReference>
<dbReference type="FunFam" id="3.80.10.10:FF:000111">
    <property type="entry name" value="LRR receptor-like serine/threonine-protein kinase ERECTA"/>
    <property type="match status" value="1"/>
</dbReference>
<dbReference type="SUPFAM" id="SSF52058">
    <property type="entry name" value="L domain-like"/>
    <property type="match status" value="1"/>
</dbReference>
<dbReference type="EMBL" id="OY731398">
    <property type="protein sequence ID" value="CAJ1813066.1"/>
    <property type="molecule type" value="Genomic_DNA"/>
</dbReference>
<dbReference type="SUPFAM" id="SSF52047">
    <property type="entry name" value="RNI-like"/>
    <property type="match status" value="1"/>
</dbReference>
<dbReference type="Gene3D" id="3.80.10.10">
    <property type="entry name" value="Ribonuclease Inhibitor"/>
    <property type="match status" value="2"/>
</dbReference>
<keyword evidence="15" id="KW-1185">Reference proteome</keyword>
<evidence type="ECO:0000256" key="3">
    <source>
        <dbReference type="ARBA" id="ARBA00022475"/>
    </source>
</evidence>
<evidence type="ECO:0000256" key="11">
    <source>
        <dbReference type="ARBA" id="ARBA00023180"/>
    </source>
</evidence>
<feature type="domain" description="Leucine-rich repeat-containing N-terminal plant-type" evidence="13">
    <location>
        <begin position="15"/>
        <end position="53"/>
    </location>
</feature>
<evidence type="ECO:0000313" key="14">
    <source>
        <dbReference type="EMBL" id="CAJ1813066.1"/>
    </source>
</evidence>
<keyword evidence="6" id="KW-0732">Signal</keyword>
<evidence type="ECO:0000259" key="13">
    <source>
        <dbReference type="Pfam" id="PF08263"/>
    </source>
</evidence>
<name>A0AA86V1D0_9FABA</name>
<protein>
    <recommendedName>
        <fullName evidence="13">Leucine-rich repeat-containing N-terminal plant-type domain-containing protein</fullName>
    </recommendedName>
</protein>
<keyword evidence="7" id="KW-0677">Repeat</keyword>
<evidence type="ECO:0000256" key="4">
    <source>
        <dbReference type="ARBA" id="ARBA00022614"/>
    </source>
</evidence>
<reference evidence="14" key="1">
    <citation type="submission" date="2023-10" db="EMBL/GenBank/DDBJ databases">
        <authorList>
            <person name="Domelevo Entfellner J.-B."/>
        </authorList>
    </citation>
    <scope>NUCLEOTIDE SEQUENCE</scope>
</reference>
<proteinExistence type="inferred from homology"/>
<dbReference type="InterPro" id="IPR013210">
    <property type="entry name" value="LRR_N_plant-typ"/>
</dbReference>
<evidence type="ECO:0000256" key="10">
    <source>
        <dbReference type="ARBA" id="ARBA00023170"/>
    </source>
</evidence>
<keyword evidence="3" id="KW-1003">Cell membrane</keyword>
<keyword evidence="8 12" id="KW-1133">Transmembrane helix</keyword>
<organism evidence="14 15">
    <name type="scientific">Sphenostylis stenocarpa</name>
    <dbReference type="NCBI Taxonomy" id="92480"/>
    <lineage>
        <taxon>Eukaryota</taxon>
        <taxon>Viridiplantae</taxon>
        <taxon>Streptophyta</taxon>
        <taxon>Embryophyta</taxon>
        <taxon>Tracheophyta</taxon>
        <taxon>Spermatophyta</taxon>
        <taxon>Magnoliopsida</taxon>
        <taxon>eudicotyledons</taxon>
        <taxon>Gunneridae</taxon>
        <taxon>Pentapetalae</taxon>
        <taxon>rosids</taxon>
        <taxon>fabids</taxon>
        <taxon>Fabales</taxon>
        <taxon>Fabaceae</taxon>
        <taxon>Papilionoideae</taxon>
        <taxon>50 kb inversion clade</taxon>
        <taxon>NPAAA clade</taxon>
        <taxon>indigoferoid/millettioid clade</taxon>
        <taxon>Phaseoleae</taxon>
        <taxon>Sphenostylis</taxon>
    </lineage>
</organism>
<dbReference type="PANTHER" id="PTHR48063">
    <property type="entry name" value="LRR RECEPTOR-LIKE KINASE"/>
    <property type="match status" value="1"/>
</dbReference>
<dbReference type="Pfam" id="PF00560">
    <property type="entry name" value="LRR_1"/>
    <property type="match status" value="8"/>
</dbReference>
<comment type="subcellular location">
    <subcellularLocation>
        <location evidence="1">Cell membrane</location>
        <topology evidence="1">Single-pass type I membrane protein</topology>
    </subcellularLocation>
</comment>
<evidence type="ECO:0000256" key="12">
    <source>
        <dbReference type="SAM" id="Phobius"/>
    </source>
</evidence>
<evidence type="ECO:0000256" key="7">
    <source>
        <dbReference type="ARBA" id="ARBA00022737"/>
    </source>
</evidence>
<feature type="transmembrane region" description="Helical" evidence="12">
    <location>
        <begin position="764"/>
        <end position="785"/>
    </location>
</feature>
<sequence length="823" mass="92775">MILHKGNCSTHSCNEKDQSALLLFKHDVVDHSNNLYSWSNEEDCCAWKGVQCDNVTGRVTRLDLDNQYLEGEINLSLLQIEFLTYLNLSWNSFTGLSLPKNLNQSCDTLSNLKYLDLSFNEDLHLDNLKWLSLFSALQWVNLSAINLENEANWLQIMAMHPSLLELRLSMCNLNYIIPYVKFVNFTSLVTLDLSRNYFSSNLPHWLFNISSDISHIDLHGNNFQGQIPKSLLNLRNLKSLRLDDNELTGPIPDWLGEHEHLQHLIISKNFFNGPLPSSLGNLSSLTEFSVSSDSLTGNLSHTIGQLFNLRSLYIGGSLSGVLSEKHFLKLSNLESLVLNSAFAFDLDPNWAPPFQLLEIDLRHTILGPTFPEWLYTQRTLETLDISSLGISSINADRFWSFVANIREVRLSNNAISADISNVTLNSEYITMDLNNFTGRLPLISTNVLHLDISNNFLSGPLSRLLCSKLRRENYTLLYYLDVSHNLLTGGIPDCWKSWRGLIHLNINSNKLGGEIPPSMGSLNKLQRMYLGNNNLSGKSLDISNLKSLIVFDLEENNFFGVVPTKIPKSIQQMVLSGNQFTGNIPVELCSLPSLKLLDLSTNQLSGSIPPCLYNITPVNARRGSYFLYGLDLSSNNLSGEIPPELFGFPQLAILNLSRNHFVGTISGNIGGMTNLEVLDLSHNHLSGEIPPTITRVSFLSFFNISYNDFTGEIPTRGQLGTFDSWSFVGNPKLCGPPLAKKCTEEVNHNKAEQVGANDSLNETFYFGMGVGYVVGFCGVWYSLLLNRAWRQKYFRFLDNIPDWFYVFVAIRLNRFREFRASAR</sequence>
<dbReference type="InterPro" id="IPR001611">
    <property type="entry name" value="Leu-rich_rpt"/>
</dbReference>
<dbReference type="GO" id="GO:0005886">
    <property type="term" value="C:plasma membrane"/>
    <property type="evidence" value="ECO:0007669"/>
    <property type="project" value="UniProtKB-SubCell"/>
</dbReference>
<evidence type="ECO:0000313" key="15">
    <source>
        <dbReference type="Proteomes" id="UP001189624"/>
    </source>
</evidence>
<dbReference type="AlphaFoldDB" id="A0AA86V1D0"/>
<dbReference type="SMART" id="SM00369">
    <property type="entry name" value="LRR_TYP"/>
    <property type="match status" value="6"/>
</dbReference>
<keyword evidence="11" id="KW-0325">Glycoprotein</keyword>
<evidence type="ECO:0000256" key="9">
    <source>
        <dbReference type="ARBA" id="ARBA00023136"/>
    </source>
</evidence>
<dbReference type="Proteomes" id="UP001189624">
    <property type="component" value="Chromosome 1"/>
</dbReference>